<organism evidence="1 2">
    <name type="scientific">Vigna unguiculata</name>
    <name type="common">Cowpea</name>
    <dbReference type="NCBI Taxonomy" id="3917"/>
    <lineage>
        <taxon>Eukaryota</taxon>
        <taxon>Viridiplantae</taxon>
        <taxon>Streptophyta</taxon>
        <taxon>Embryophyta</taxon>
        <taxon>Tracheophyta</taxon>
        <taxon>Spermatophyta</taxon>
        <taxon>Magnoliopsida</taxon>
        <taxon>eudicotyledons</taxon>
        <taxon>Gunneridae</taxon>
        <taxon>Pentapetalae</taxon>
        <taxon>rosids</taxon>
        <taxon>fabids</taxon>
        <taxon>Fabales</taxon>
        <taxon>Fabaceae</taxon>
        <taxon>Papilionoideae</taxon>
        <taxon>50 kb inversion clade</taxon>
        <taxon>NPAAA clade</taxon>
        <taxon>indigoferoid/millettioid clade</taxon>
        <taxon>Phaseoleae</taxon>
        <taxon>Vigna</taxon>
    </lineage>
</organism>
<reference evidence="1 2" key="1">
    <citation type="submission" date="2019-04" db="EMBL/GenBank/DDBJ databases">
        <title>An improved genome assembly and genetic linkage map for asparagus bean, Vigna unguiculata ssp. sesquipedialis.</title>
        <authorList>
            <person name="Xia Q."/>
            <person name="Zhang R."/>
            <person name="Dong Y."/>
        </authorList>
    </citation>
    <scope>NUCLEOTIDE SEQUENCE [LARGE SCALE GENOMIC DNA]</scope>
    <source>
        <tissue evidence="1">Leaf</tissue>
    </source>
</reference>
<keyword evidence="2" id="KW-1185">Reference proteome</keyword>
<dbReference type="AlphaFoldDB" id="A0A4D6LZ18"/>
<dbReference type="EMBL" id="CP039349">
    <property type="protein sequence ID" value="QCD94122.1"/>
    <property type="molecule type" value="Genomic_DNA"/>
</dbReference>
<accession>A0A4D6LZ18</accession>
<dbReference type="Proteomes" id="UP000501690">
    <property type="component" value="Linkage Group LG5"/>
</dbReference>
<evidence type="ECO:0000313" key="1">
    <source>
        <dbReference type="EMBL" id="QCD94122.1"/>
    </source>
</evidence>
<proteinExistence type="predicted"/>
<protein>
    <submittedName>
        <fullName evidence="1">Uncharacterized protein</fullName>
    </submittedName>
</protein>
<name>A0A4D6LZ18_VIGUN</name>
<gene>
    <name evidence="1" type="ORF">DEO72_LG5g2201</name>
</gene>
<sequence>MASEKKEETQMQQCFRARSGVKVDGVADEASGGGRGGGTCGAGTDGVVCDDGKKRCMSVEKTRLIKF</sequence>
<evidence type="ECO:0000313" key="2">
    <source>
        <dbReference type="Proteomes" id="UP000501690"/>
    </source>
</evidence>